<gene>
    <name evidence="2" type="ORF">GCM10010326_21800</name>
</gene>
<keyword evidence="3" id="KW-1185">Reference proteome</keyword>
<evidence type="ECO:0000313" key="2">
    <source>
        <dbReference type="EMBL" id="GGY27876.1"/>
    </source>
</evidence>
<proteinExistence type="predicted"/>
<name>A0ABQ2ZZB7_9ACTN</name>
<organism evidence="2 3">
    <name type="scientific">Streptomyces xanthochromogenes</name>
    <dbReference type="NCBI Taxonomy" id="67384"/>
    <lineage>
        <taxon>Bacteria</taxon>
        <taxon>Bacillati</taxon>
        <taxon>Actinomycetota</taxon>
        <taxon>Actinomycetes</taxon>
        <taxon>Kitasatosporales</taxon>
        <taxon>Streptomycetaceae</taxon>
        <taxon>Streptomyces</taxon>
    </lineage>
</organism>
<dbReference type="EMBL" id="BMUU01000003">
    <property type="protein sequence ID" value="GGY27876.1"/>
    <property type="molecule type" value="Genomic_DNA"/>
</dbReference>
<sequence>MTVRGRYLAPDGTPLSGVLVFRAPAILTFPQADTILGGPVSVPLDAQGAIEVTLPATDSPDMDPSGWAYIVTEQLSGIPVGRTYNVLLPRTLPEVDLADIAPTDPAKPNYVGVPGPKGDTGATGAPGSRIYSGAAAPAAGLGADGDVYVRYETATVLGVTSTTVTTWQRTAGTWAQLGGDVRGAAWYLATSSTPSTGTRPGDILLRTDTGDLWQRGLGGWGTVVGNLRGPTGATGAASTVPGPQGPKGDTGPASTVPGPQGPKGDPGAGSVSTVNGSAGPDVVITVAGKTGTAISLAAADVGAQATGTAVLLTGTQTVAGAKTFSTVPSTSAPPTADTHLTRRSYVDGLGGGTWLPTDLGFAGWTFDPALTGSGQNLLAGYVYLCGINLRTATTINGVVFYSCGYGGGVLTASSFAGLYTAAGVRVGVTAALSGIFTANEGATVVCPLTAPYSAPAGNYWVAIVTNGQVASPYNGPVLARGANLGSSPAGAAAMPGGFRRAARLTATGQTSLPASFTPASALTYDANALWAAVS</sequence>
<protein>
    <recommendedName>
        <fullName evidence="4">Collagen-like protein</fullName>
    </recommendedName>
</protein>
<evidence type="ECO:0008006" key="4">
    <source>
        <dbReference type="Google" id="ProtNLM"/>
    </source>
</evidence>
<feature type="region of interest" description="Disordered" evidence="1">
    <location>
        <begin position="226"/>
        <end position="274"/>
    </location>
</feature>
<evidence type="ECO:0000313" key="3">
    <source>
        <dbReference type="Proteomes" id="UP000600946"/>
    </source>
</evidence>
<reference evidence="3" key="1">
    <citation type="journal article" date="2019" name="Int. J. Syst. Evol. Microbiol.">
        <title>The Global Catalogue of Microorganisms (GCM) 10K type strain sequencing project: providing services to taxonomists for standard genome sequencing and annotation.</title>
        <authorList>
            <consortium name="The Broad Institute Genomics Platform"/>
            <consortium name="The Broad Institute Genome Sequencing Center for Infectious Disease"/>
            <person name="Wu L."/>
            <person name="Ma J."/>
        </authorList>
    </citation>
    <scope>NUCLEOTIDE SEQUENCE [LARGE SCALE GENOMIC DNA]</scope>
    <source>
        <strain evidence="3">JCM 4594</strain>
    </source>
</reference>
<evidence type="ECO:0000256" key="1">
    <source>
        <dbReference type="SAM" id="MobiDB-lite"/>
    </source>
</evidence>
<dbReference type="Proteomes" id="UP000600946">
    <property type="component" value="Unassembled WGS sequence"/>
</dbReference>
<comment type="caution">
    <text evidence="2">The sequence shown here is derived from an EMBL/GenBank/DDBJ whole genome shotgun (WGS) entry which is preliminary data.</text>
</comment>
<accession>A0ABQ2ZZB7</accession>